<dbReference type="EMBL" id="LT841305">
    <property type="protein sequence ID" value="SMH64483.1"/>
    <property type="molecule type" value="Genomic_DNA"/>
</dbReference>
<evidence type="ECO:0000313" key="1">
    <source>
        <dbReference type="EMBL" id="SMH64483.1"/>
    </source>
</evidence>
<evidence type="ECO:0000313" key="2">
    <source>
        <dbReference type="Proteomes" id="UP000193925"/>
    </source>
</evidence>
<gene>
    <name evidence="1" type="ORF">AFERRI_10516</name>
</gene>
<dbReference type="Proteomes" id="UP000193925">
    <property type="component" value="Chromosome AFERRI"/>
</dbReference>
<keyword evidence="2" id="KW-1185">Reference proteome</keyword>
<organism evidence="1 2">
    <name type="scientific">Acidithiobacillus ferrivorans</name>
    <dbReference type="NCBI Taxonomy" id="160808"/>
    <lineage>
        <taxon>Bacteria</taxon>
        <taxon>Pseudomonadati</taxon>
        <taxon>Pseudomonadota</taxon>
        <taxon>Acidithiobacillia</taxon>
        <taxon>Acidithiobacillales</taxon>
        <taxon>Acidithiobacillaceae</taxon>
        <taxon>Acidithiobacillus</taxon>
    </lineage>
</organism>
<protein>
    <submittedName>
        <fullName evidence="1">Uncharacterized protein</fullName>
    </submittedName>
</protein>
<name>A0ABY1MLK5_9PROT</name>
<proteinExistence type="predicted"/>
<accession>A0ABY1MLK5</accession>
<sequence>MSTLELRVQSGHFVVSQNLGFRNASVSASLKRAVDQWVQALNAQKARLVGA</sequence>
<reference evidence="1 2" key="1">
    <citation type="submission" date="2017-03" db="EMBL/GenBank/DDBJ databases">
        <authorList>
            <person name="Regsiter A."/>
            <person name="William W."/>
        </authorList>
    </citation>
    <scope>NUCLEOTIDE SEQUENCE [LARGE SCALE GENOMIC DNA]</scope>
    <source>
        <strain evidence="1">PRJEB5721</strain>
    </source>
</reference>